<feature type="transmembrane region" description="Helical" evidence="5">
    <location>
        <begin position="108"/>
        <end position="130"/>
    </location>
</feature>
<name>A0A6B0YTV0_9CHLR</name>
<dbReference type="GO" id="GO:0055085">
    <property type="term" value="P:transmembrane transport"/>
    <property type="evidence" value="ECO:0007669"/>
    <property type="project" value="InterPro"/>
</dbReference>
<dbReference type="PANTHER" id="PTHR43496:SF1">
    <property type="entry name" value="POLYGALACTURONAN_RHAMNOGALACTURONAN TRANSPORT SYSTEM PERMEASE PROTEIN YTEP"/>
    <property type="match status" value="1"/>
</dbReference>
<dbReference type="CDD" id="cd06261">
    <property type="entry name" value="TM_PBP2"/>
    <property type="match status" value="1"/>
</dbReference>
<comment type="subcellular location">
    <subcellularLocation>
        <location evidence="5">Cell membrane</location>
        <topology evidence="5">Multi-pass membrane protein</topology>
    </subcellularLocation>
    <subcellularLocation>
        <location evidence="1">Membrane</location>
        <topology evidence="1">Multi-pass membrane protein</topology>
    </subcellularLocation>
</comment>
<feature type="transmembrane region" description="Helical" evidence="5">
    <location>
        <begin position="38"/>
        <end position="65"/>
    </location>
</feature>
<comment type="caution">
    <text evidence="7">The sequence shown here is derived from an EMBL/GenBank/DDBJ whole genome shotgun (WGS) entry which is preliminary data.</text>
</comment>
<accession>A0A6B0YTV0</accession>
<evidence type="ECO:0000256" key="2">
    <source>
        <dbReference type="ARBA" id="ARBA00022692"/>
    </source>
</evidence>
<dbReference type="InterPro" id="IPR035906">
    <property type="entry name" value="MetI-like_sf"/>
</dbReference>
<evidence type="ECO:0000256" key="1">
    <source>
        <dbReference type="ARBA" id="ARBA00004141"/>
    </source>
</evidence>
<evidence type="ECO:0000256" key="4">
    <source>
        <dbReference type="ARBA" id="ARBA00023136"/>
    </source>
</evidence>
<comment type="similarity">
    <text evidence="5">Belongs to the binding-protein-dependent transport system permease family.</text>
</comment>
<evidence type="ECO:0000259" key="6">
    <source>
        <dbReference type="PROSITE" id="PS50928"/>
    </source>
</evidence>
<dbReference type="InterPro" id="IPR000515">
    <property type="entry name" value="MetI-like"/>
</dbReference>
<dbReference type="GO" id="GO:0005886">
    <property type="term" value="C:plasma membrane"/>
    <property type="evidence" value="ECO:0007669"/>
    <property type="project" value="UniProtKB-SubCell"/>
</dbReference>
<feature type="transmembrane region" description="Helical" evidence="5">
    <location>
        <begin position="298"/>
        <end position="317"/>
    </location>
</feature>
<dbReference type="Pfam" id="PF00528">
    <property type="entry name" value="BPD_transp_1"/>
    <property type="match status" value="1"/>
</dbReference>
<reference evidence="7" key="1">
    <citation type="submission" date="2019-09" db="EMBL/GenBank/DDBJ databases">
        <title>Characterisation of the sponge microbiome using genome-centric metagenomics.</title>
        <authorList>
            <person name="Engelberts J.P."/>
            <person name="Robbins S.J."/>
            <person name="De Goeij J.M."/>
            <person name="Aranda M."/>
            <person name="Bell S.C."/>
            <person name="Webster N.S."/>
        </authorList>
    </citation>
    <scope>NUCLEOTIDE SEQUENCE</scope>
    <source>
        <strain evidence="7">SB0664_bin_27</strain>
    </source>
</reference>
<gene>
    <name evidence="7" type="ORF">F4Y42_13600</name>
</gene>
<feature type="domain" description="ABC transmembrane type-1" evidence="6">
    <location>
        <begin position="102"/>
        <end position="317"/>
    </location>
</feature>
<keyword evidence="3 5" id="KW-1133">Transmembrane helix</keyword>
<feature type="transmembrane region" description="Helical" evidence="5">
    <location>
        <begin position="199"/>
        <end position="217"/>
    </location>
</feature>
<protein>
    <submittedName>
        <fullName evidence="7">Sugar ABC transporter permease</fullName>
    </submittedName>
</protein>
<dbReference type="PROSITE" id="PS50928">
    <property type="entry name" value="ABC_TM1"/>
    <property type="match status" value="1"/>
</dbReference>
<organism evidence="7">
    <name type="scientific">Caldilineaceae bacterium SB0664_bin_27</name>
    <dbReference type="NCBI Taxonomy" id="2605260"/>
    <lineage>
        <taxon>Bacteria</taxon>
        <taxon>Bacillati</taxon>
        <taxon>Chloroflexota</taxon>
        <taxon>Caldilineae</taxon>
        <taxon>Caldilineales</taxon>
        <taxon>Caldilineaceae</taxon>
    </lineage>
</organism>
<evidence type="ECO:0000256" key="5">
    <source>
        <dbReference type="RuleBase" id="RU363032"/>
    </source>
</evidence>
<keyword evidence="4 5" id="KW-0472">Membrane</keyword>
<feature type="transmembrane region" description="Helical" evidence="5">
    <location>
        <begin position="237"/>
        <end position="256"/>
    </location>
</feature>
<feature type="transmembrane region" description="Helical" evidence="5">
    <location>
        <begin position="142"/>
        <end position="162"/>
    </location>
</feature>
<dbReference type="EMBL" id="VXRG01000111">
    <property type="protein sequence ID" value="MXY94470.1"/>
    <property type="molecule type" value="Genomic_DNA"/>
</dbReference>
<evidence type="ECO:0000313" key="7">
    <source>
        <dbReference type="EMBL" id="MXY94470.1"/>
    </source>
</evidence>
<dbReference type="PANTHER" id="PTHR43496">
    <property type="entry name" value="PROTEIN LPLB"/>
    <property type="match status" value="1"/>
</dbReference>
<keyword evidence="5" id="KW-0813">Transport</keyword>
<dbReference type="AlphaFoldDB" id="A0A6B0YTV0"/>
<proteinExistence type="inferred from homology"/>
<sequence>MQQPLGEQIRVRLEADAPVFAEKKGFREAWRQIKRDRFLYALAALPLLYFVVFRYLPMVGLIIAFQNYDPFLGIGAMFSLENFVGFKHFTNFFDSIFFWNVVRNTVLISFYKLLFGFPLPIILALLINEVRITVFQRTVQTISYLPHFFSMVVAAGIVRAMLTPQGGLLNQAIVAFGGEAQAFLTDPNLFRSILVTMDIWQQAGWNSIIFLAAMATINPEMYEAAAMDGANRFQRMWYVTLPSISFAIVIILIFRIGGMLDAGFEQILLLYSPSVYSVSDIIDTYVYRAGLIGRQYSFGAAVGLFKSVLALILMYMANKVAQYLGQEGLW</sequence>
<keyword evidence="2 5" id="KW-0812">Transmembrane</keyword>
<dbReference type="SUPFAM" id="SSF161098">
    <property type="entry name" value="MetI-like"/>
    <property type="match status" value="1"/>
</dbReference>
<evidence type="ECO:0000256" key="3">
    <source>
        <dbReference type="ARBA" id="ARBA00022989"/>
    </source>
</evidence>
<dbReference type="Gene3D" id="1.10.3720.10">
    <property type="entry name" value="MetI-like"/>
    <property type="match status" value="1"/>
</dbReference>